<feature type="transmembrane region" description="Helical" evidence="6">
    <location>
        <begin position="221"/>
        <end position="241"/>
    </location>
</feature>
<dbReference type="AlphaFoldDB" id="A0A318KVZ1"/>
<keyword evidence="3 6" id="KW-0812">Transmembrane</keyword>
<evidence type="ECO:0000259" key="7">
    <source>
        <dbReference type="Pfam" id="PF00892"/>
    </source>
</evidence>
<feature type="transmembrane region" description="Helical" evidence="6">
    <location>
        <begin position="163"/>
        <end position="184"/>
    </location>
</feature>
<dbReference type="Proteomes" id="UP000247555">
    <property type="component" value="Unassembled WGS sequence"/>
</dbReference>
<reference evidence="8 9" key="1">
    <citation type="submission" date="2018-05" db="EMBL/GenBank/DDBJ databases">
        <title>Genomic Encyclopedia of Type Strains, Phase IV (KMG-IV): sequencing the most valuable type-strain genomes for metagenomic binning, comparative biology and taxonomic classification.</title>
        <authorList>
            <person name="Goeker M."/>
        </authorList>
    </citation>
    <scope>NUCLEOTIDE SEQUENCE [LARGE SCALE GENOMIC DNA]</scope>
    <source>
        <strain evidence="8 9">DSM 29661</strain>
    </source>
</reference>
<dbReference type="InterPro" id="IPR000620">
    <property type="entry name" value="EamA_dom"/>
</dbReference>
<evidence type="ECO:0000313" key="8">
    <source>
        <dbReference type="EMBL" id="PXX81991.1"/>
    </source>
</evidence>
<evidence type="ECO:0000256" key="6">
    <source>
        <dbReference type="SAM" id="Phobius"/>
    </source>
</evidence>
<sequence>MAAFAALISVQTGAAFAKSLFPLVGAEGVAALRLGLSALWLSLWFRPWRLWRARPDWLALLGYGIMLGLMNLLIYRAFVYIHVSLAVSIEVIGPLAVALLNSRQRRDVLWVGLALLGLALLPFGQLGSGLDVRGVAYALAAALCWALYVVFGARAASGGGQAVATGMLVAALFAVPLGVAQSGAQLLTPYALAIGLVVAVLSSMLPFLLDMYAMRWLPARVFGVLLSASPAMSALAGWWVLGETLGPLQILGVSAIMLACAGSALFARPASTGDQS</sequence>
<evidence type="ECO:0000256" key="3">
    <source>
        <dbReference type="ARBA" id="ARBA00022692"/>
    </source>
</evidence>
<gene>
    <name evidence="8" type="ORF">DFR34_101223</name>
</gene>
<evidence type="ECO:0000256" key="5">
    <source>
        <dbReference type="ARBA" id="ARBA00023136"/>
    </source>
</evidence>
<organism evidence="8 9">
    <name type="scientific">Rivihabitans pingtungensis</name>
    <dbReference type="NCBI Taxonomy" id="1054498"/>
    <lineage>
        <taxon>Bacteria</taxon>
        <taxon>Pseudomonadati</taxon>
        <taxon>Pseudomonadota</taxon>
        <taxon>Betaproteobacteria</taxon>
        <taxon>Neisseriales</taxon>
        <taxon>Aquaspirillaceae</taxon>
        <taxon>Rivihabitans</taxon>
    </lineage>
</organism>
<dbReference type="InterPro" id="IPR037185">
    <property type="entry name" value="EmrE-like"/>
</dbReference>
<protein>
    <submittedName>
        <fullName evidence="8">Inner membrane transporter RhtA</fullName>
    </submittedName>
</protein>
<feature type="transmembrane region" description="Helical" evidence="6">
    <location>
        <begin position="57"/>
        <end position="74"/>
    </location>
</feature>
<comment type="caution">
    <text evidence="8">The sequence shown here is derived from an EMBL/GenBank/DDBJ whole genome shotgun (WGS) entry which is preliminary data.</text>
</comment>
<feature type="transmembrane region" description="Helical" evidence="6">
    <location>
        <begin position="190"/>
        <end position="209"/>
    </location>
</feature>
<name>A0A318KVZ1_9NEIS</name>
<evidence type="ECO:0000256" key="4">
    <source>
        <dbReference type="ARBA" id="ARBA00022989"/>
    </source>
</evidence>
<keyword evidence="2" id="KW-1003">Cell membrane</keyword>
<feature type="transmembrane region" description="Helical" evidence="6">
    <location>
        <begin position="134"/>
        <end position="151"/>
    </location>
</feature>
<keyword evidence="5 6" id="KW-0472">Membrane</keyword>
<dbReference type="Pfam" id="PF00892">
    <property type="entry name" value="EamA"/>
    <property type="match status" value="1"/>
</dbReference>
<proteinExistence type="predicted"/>
<dbReference type="InterPro" id="IPR051258">
    <property type="entry name" value="Diverse_Substrate_Transporter"/>
</dbReference>
<feature type="transmembrane region" description="Helical" evidence="6">
    <location>
        <begin position="27"/>
        <end position="45"/>
    </location>
</feature>
<dbReference type="PANTHER" id="PTHR42920:SF5">
    <property type="entry name" value="EAMA DOMAIN-CONTAINING PROTEIN"/>
    <property type="match status" value="1"/>
</dbReference>
<comment type="subcellular location">
    <subcellularLocation>
        <location evidence="1">Cell membrane</location>
        <topology evidence="1">Multi-pass membrane protein</topology>
    </subcellularLocation>
</comment>
<dbReference type="EMBL" id="QJKI01000001">
    <property type="protein sequence ID" value="PXX81991.1"/>
    <property type="molecule type" value="Genomic_DNA"/>
</dbReference>
<dbReference type="SUPFAM" id="SSF103481">
    <property type="entry name" value="Multidrug resistance efflux transporter EmrE"/>
    <property type="match status" value="1"/>
</dbReference>
<feature type="transmembrane region" description="Helical" evidence="6">
    <location>
        <begin position="247"/>
        <end position="267"/>
    </location>
</feature>
<feature type="transmembrane region" description="Helical" evidence="6">
    <location>
        <begin position="80"/>
        <end position="101"/>
    </location>
</feature>
<keyword evidence="9" id="KW-1185">Reference proteome</keyword>
<feature type="domain" description="EamA" evidence="7">
    <location>
        <begin position="133"/>
        <end position="262"/>
    </location>
</feature>
<dbReference type="GO" id="GO:0005886">
    <property type="term" value="C:plasma membrane"/>
    <property type="evidence" value="ECO:0007669"/>
    <property type="project" value="UniProtKB-SubCell"/>
</dbReference>
<evidence type="ECO:0000256" key="1">
    <source>
        <dbReference type="ARBA" id="ARBA00004651"/>
    </source>
</evidence>
<keyword evidence="4 6" id="KW-1133">Transmembrane helix</keyword>
<evidence type="ECO:0000313" key="9">
    <source>
        <dbReference type="Proteomes" id="UP000247555"/>
    </source>
</evidence>
<feature type="transmembrane region" description="Helical" evidence="6">
    <location>
        <begin position="108"/>
        <end position="128"/>
    </location>
</feature>
<dbReference type="PANTHER" id="PTHR42920">
    <property type="entry name" value="OS03G0707200 PROTEIN-RELATED"/>
    <property type="match status" value="1"/>
</dbReference>
<accession>A0A318KVZ1</accession>
<evidence type="ECO:0000256" key="2">
    <source>
        <dbReference type="ARBA" id="ARBA00022475"/>
    </source>
</evidence>